<protein>
    <recommendedName>
        <fullName evidence="5">Nucleotidyl transferase domain-containing protein</fullName>
    </recommendedName>
</protein>
<dbReference type="GeneID" id="14890891"/>
<dbReference type="RefSeq" id="XP_004258700.1">
    <property type="nucleotide sequence ID" value="XM_004258652.1"/>
</dbReference>
<evidence type="ECO:0000256" key="2">
    <source>
        <dbReference type="ARBA" id="ARBA00022695"/>
    </source>
</evidence>
<evidence type="ECO:0000313" key="4">
    <source>
        <dbReference type="Proteomes" id="UP000014680"/>
    </source>
</evidence>
<accession>A0A0A1UFU6</accession>
<dbReference type="OrthoDB" id="10250549at2759"/>
<dbReference type="PANTHER" id="PTHR43584:SF8">
    <property type="entry name" value="N-ACETYLMURAMATE ALPHA-1-PHOSPHATE URIDYLYLTRANSFERASE"/>
    <property type="match status" value="1"/>
</dbReference>
<evidence type="ECO:0008006" key="5">
    <source>
        <dbReference type="Google" id="ProtNLM"/>
    </source>
</evidence>
<dbReference type="EMBL" id="KB206411">
    <property type="protein sequence ID" value="ELP91929.1"/>
    <property type="molecule type" value="Genomic_DNA"/>
</dbReference>
<dbReference type="VEuPathDB" id="AmoebaDB:EIN_399690"/>
<evidence type="ECO:0000256" key="1">
    <source>
        <dbReference type="ARBA" id="ARBA00022679"/>
    </source>
</evidence>
<dbReference type="KEGG" id="eiv:EIN_399690"/>
<dbReference type="InterPro" id="IPR050065">
    <property type="entry name" value="GlmU-like"/>
</dbReference>
<dbReference type="PANTHER" id="PTHR43584">
    <property type="entry name" value="NUCLEOTIDYL TRANSFERASE"/>
    <property type="match status" value="1"/>
</dbReference>
<keyword evidence="1" id="KW-0808">Transferase</keyword>
<dbReference type="GO" id="GO:0016779">
    <property type="term" value="F:nucleotidyltransferase activity"/>
    <property type="evidence" value="ECO:0007669"/>
    <property type="project" value="UniProtKB-KW"/>
</dbReference>
<dbReference type="OMA" id="YKEENRE"/>
<name>A0A0A1UFU6_ENTIV</name>
<dbReference type="Proteomes" id="UP000014680">
    <property type="component" value="Unassembled WGS sequence"/>
</dbReference>
<proteinExistence type="predicted"/>
<sequence length="415" mass="47720">MSDYPISSFTQHFKGEFLFVFIEKCNTAKFDSADKPPKCLTMIGEKSIIQWQLEVLEKAEVESVDIVVGKTHEIPIKAGLEKFTTRVKVNVLVYEDAEAIDRYKEENREKILTYQNVFIIGSDLIFDIQTLTAFVNKHRIENSFLSILSSEVKRPTEKKNEKVFVPVEEDKSKDILIVNEKGNVFGMFYGNCKDRVLIPYDLLDRYPSLSVVDEIQTLRTFMVRSSVFADISFKEKLSSLHKDVLPHFIKLLRGRFGQDIYNKTLNDLFSHIPRPFEPPCIYVNATSKLCFRASQKNDIKKAEGMIKSVLSVIAVAICGEFFQVNFVEQGVDFRLKFVDFSIELVLFREEFLLSHDITLNSGGNEFDAKGPVVVERGRCVLREFEERKVQFLLFDVVQRLSPDELEVGVIEEWGG</sequence>
<dbReference type="SUPFAM" id="SSF53448">
    <property type="entry name" value="Nucleotide-diphospho-sugar transferases"/>
    <property type="match status" value="1"/>
</dbReference>
<dbReference type="AlphaFoldDB" id="A0A0A1UFU6"/>
<reference evidence="3 4" key="1">
    <citation type="submission" date="2012-10" db="EMBL/GenBank/DDBJ databases">
        <authorList>
            <person name="Zafar N."/>
            <person name="Inman J."/>
            <person name="Hall N."/>
            <person name="Lorenzi H."/>
            <person name="Caler E."/>
        </authorList>
    </citation>
    <scope>NUCLEOTIDE SEQUENCE [LARGE SCALE GENOMIC DNA]</scope>
    <source>
        <strain evidence="3 4">IP1</strain>
    </source>
</reference>
<keyword evidence="4" id="KW-1185">Reference proteome</keyword>
<organism evidence="3 4">
    <name type="scientific">Entamoeba invadens IP1</name>
    <dbReference type="NCBI Taxonomy" id="370355"/>
    <lineage>
        <taxon>Eukaryota</taxon>
        <taxon>Amoebozoa</taxon>
        <taxon>Evosea</taxon>
        <taxon>Archamoebae</taxon>
        <taxon>Mastigamoebida</taxon>
        <taxon>Entamoebidae</taxon>
        <taxon>Entamoeba</taxon>
    </lineage>
</organism>
<dbReference type="InterPro" id="IPR029044">
    <property type="entry name" value="Nucleotide-diphossugar_trans"/>
</dbReference>
<evidence type="ECO:0000313" key="3">
    <source>
        <dbReference type="EMBL" id="ELP91929.1"/>
    </source>
</evidence>
<dbReference type="Gene3D" id="3.90.550.10">
    <property type="entry name" value="Spore Coat Polysaccharide Biosynthesis Protein SpsA, Chain A"/>
    <property type="match status" value="1"/>
</dbReference>
<keyword evidence="2" id="KW-0548">Nucleotidyltransferase</keyword>
<gene>
    <name evidence="3" type="ORF">EIN_399690</name>
</gene>